<evidence type="ECO:0000256" key="3">
    <source>
        <dbReference type="ARBA" id="ARBA00022692"/>
    </source>
</evidence>
<reference evidence="10 11" key="1">
    <citation type="submission" date="2016-10" db="EMBL/GenBank/DDBJ databases">
        <authorList>
            <person name="Varghese N."/>
            <person name="Submissions S."/>
        </authorList>
    </citation>
    <scope>NUCLEOTIDE SEQUENCE [LARGE SCALE GENOMIC DNA]</scope>
    <source>
        <strain evidence="10 11">DSM 20586</strain>
    </source>
</reference>
<evidence type="ECO:0000256" key="7">
    <source>
        <dbReference type="ARBA" id="ARBA00023214"/>
    </source>
</evidence>
<name>A0AB38A4M1_9ACTN</name>
<evidence type="ECO:0000256" key="5">
    <source>
        <dbReference type="ARBA" id="ARBA00023065"/>
    </source>
</evidence>
<keyword evidence="5" id="KW-0406">Ion transport</keyword>
<keyword evidence="6 8" id="KW-0472">Membrane</keyword>
<dbReference type="GO" id="GO:0006813">
    <property type="term" value="P:potassium ion transport"/>
    <property type="evidence" value="ECO:0007669"/>
    <property type="project" value="InterPro"/>
</dbReference>
<dbReference type="SUPFAM" id="SSF81340">
    <property type="entry name" value="Clc chloride channel"/>
    <property type="match status" value="1"/>
</dbReference>
<dbReference type="SUPFAM" id="SSF116726">
    <property type="entry name" value="TrkA C-terminal domain-like"/>
    <property type="match status" value="1"/>
</dbReference>
<keyword evidence="2" id="KW-0813">Transport</keyword>
<feature type="transmembrane region" description="Helical" evidence="8">
    <location>
        <begin position="233"/>
        <end position="255"/>
    </location>
</feature>
<evidence type="ECO:0000256" key="4">
    <source>
        <dbReference type="ARBA" id="ARBA00022989"/>
    </source>
</evidence>
<keyword evidence="4 8" id="KW-1133">Transmembrane helix</keyword>
<dbReference type="Gene3D" id="3.30.70.1450">
    <property type="entry name" value="Regulator of K+ conductance, C-terminal domain"/>
    <property type="match status" value="1"/>
</dbReference>
<evidence type="ECO:0000256" key="2">
    <source>
        <dbReference type="ARBA" id="ARBA00022448"/>
    </source>
</evidence>
<keyword evidence="7" id="KW-0868">Chloride</keyword>
<dbReference type="PANTHER" id="PTHR45711:SF6">
    <property type="entry name" value="CHLORIDE CHANNEL PROTEIN"/>
    <property type="match status" value="1"/>
</dbReference>
<dbReference type="AlphaFoldDB" id="A0AB38A4M1"/>
<organism evidence="10 11">
    <name type="scientific">Atopobium minutum</name>
    <dbReference type="NCBI Taxonomy" id="1381"/>
    <lineage>
        <taxon>Bacteria</taxon>
        <taxon>Bacillati</taxon>
        <taxon>Actinomycetota</taxon>
        <taxon>Coriobacteriia</taxon>
        <taxon>Coriobacteriales</taxon>
        <taxon>Atopobiaceae</taxon>
        <taxon>Atopobium</taxon>
    </lineage>
</organism>
<evidence type="ECO:0000256" key="8">
    <source>
        <dbReference type="SAM" id="Phobius"/>
    </source>
</evidence>
<evidence type="ECO:0000259" key="9">
    <source>
        <dbReference type="PROSITE" id="PS51202"/>
    </source>
</evidence>
<feature type="transmembrane region" description="Helical" evidence="8">
    <location>
        <begin position="275"/>
        <end position="293"/>
    </location>
</feature>
<dbReference type="GO" id="GO:0005886">
    <property type="term" value="C:plasma membrane"/>
    <property type="evidence" value="ECO:0007669"/>
    <property type="project" value="TreeGrafter"/>
</dbReference>
<sequence length="536" mass="57815">MSTQADTRTAVERRLSRSFRLKIVGKGALVGLFAGALVTLYRLALSNAEKLLRFITTAIAQNYALIALWFGILVLLALVVSLLVRWEPYTASSGIPQTQADVAGHYNLPWHKIIVAKFIEGTLVAFAGLSMGREGPSVQLGGMAGKGVARFFKTKRGEEHILVTCGAASGMAAAFHAPLTGIVFALEEMQKIFSAPLITAVMAAAVTSDFFVSQVLGVKPVLSLHFVSHLPHIDYIIVIIMGICLGVLGALHNVGMFFAQDLYTKLTYKAPFSRYLIPFLAAGVVAFTVPALLDGGDALFEIIQDPYVEPLTLLVALLIGKYFLTTLAFGSGVPGGTLFPLVVMGALAGTIFGRVVTEMTGVSYAYVTNYIALGIAGLFAGVIRAPITGVVLVFELTGSFSSLLSAVLVSIVAYLVADQMNVDAFYEHLFAKMLGRHNRDDYDSRIHSSEKLLRSHIVSTNSMAAHKLISEISWPESTLVVSIDRAGTELIPSGHTRIEPLDRLIVLMDEKTETDSQRKLRAICAEDYVPDQSGDI</sequence>
<keyword evidence="3 8" id="KW-0812">Transmembrane</keyword>
<proteinExistence type="predicted"/>
<dbReference type="PROSITE" id="PS51202">
    <property type="entry name" value="RCK_C"/>
    <property type="match status" value="1"/>
</dbReference>
<protein>
    <submittedName>
        <fullName evidence="10">H+/Cl-antiporter ClcA</fullName>
    </submittedName>
</protein>
<dbReference type="PRINTS" id="PR00762">
    <property type="entry name" value="CLCHANNEL"/>
</dbReference>
<dbReference type="PANTHER" id="PTHR45711">
    <property type="entry name" value="CHLORIDE CHANNEL PROTEIN"/>
    <property type="match status" value="1"/>
</dbReference>
<feature type="transmembrane region" description="Helical" evidence="8">
    <location>
        <begin position="63"/>
        <end position="84"/>
    </location>
</feature>
<accession>A0AB38A4M1</accession>
<dbReference type="Pfam" id="PF00654">
    <property type="entry name" value="Voltage_CLC"/>
    <property type="match status" value="1"/>
</dbReference>
<dbReference type="CDD" id="cd01031">
    <property type="entry name" value="EriC"/>
    <property type="match status" value="1"/>
</dbReference>
<evidence type="ECO:0000313" key="11">
    <source>
        <dbReference type="Proteomes" id="UP000183687"/>
    </source>
</evidence>
<feature type="transmembrane region" description="Helical" evidence="8">
    <location>
        <begin position="192"/>
        <end position="212"/>
    </location>
</feature>
<dbReference type="InterPro" id="IPR036721">
    <property type="entry name" value="RCK_C_sf"/>
</dbReference>
<dbReference type="GO" id="GO:0008324">
    <property type="term" value="F:monoatomic cation transmembrane transporter activity"/>
    <property type="evidence" value="ECO:0007669"/>
    <property type="project" value="InterPro"/>
</dbReference>
<dbReference type="InterPro" id="IPR006037">
    <property type="entry name" value="RCK_C"/>
</dbReference>
<feature type="transmembrane region" description="Helical" evidence="8">
    <location>
        <begin position="400"/>
        <end position="417"/>
    </location>
</feature>
<comment type="caution">
    <text evidence="10">The sequence shown here is derived from an EMBL/GenBank/DDBJ whole genome shotgun (WGS) entry which is preliminary data.</text>
</comment>
<dbReference type="Proteomes" id="UP000183687">
    <property type="component" value="Unassembled WGS sequence"/>
</dbReference>
<feature type="domain" description="RCK C-terminal" evidence="9">
    <location>
        <begin position="440"/>
        <end position="523"/>
    </location>
</feature>
<dbReference type="InterPro" id="IPR001807">
    <property type="entry name" value="ClC"/>
</dbReference>
<dbReference type="RefSeq" id="WP_002563625.1">
    <property type="nucleotide sequence ID" value="NZ_CALJSN010000005.1"/>
</dbReference>
<evidence type="ECO:0000256" key="6">
    <source>
        <dbReference type="ARBA" id="ARBA00023136"/>
    </source>
</evidence>
<feature type="transmembrane region" description="Helical" evidence="8">
    <location>
        <begin position="369"/>
        <end position="394"/>
    </location>
</feature>
<dbReference type="Gene3D" id="1.10.3080.10">
    <property type="entry name" value="Clc chloride channel"/>
    <property type="match status" value="1"/>
</dbReference>
<gene>
    <name evidence="10" type="ORF">SAMN04489746_0142</name>
</gene>
<feature type="transmembrane region" description="Helical" evidence="8">
    <location>
        <begin position="338"/>
        <end position="357"/>
    </location>
</feature>
<comment type="subcellular location">
    <subcellularLocation>
        <location evidence="1">Membrane</location>
        <topology evidence="1">Multi-pass membrane protein</topology>
    </subcellularLocation>
</comment>
<dbReference type="InterPro" id="IPR014743">
    <property type="entry name" value="Cl-channel_core"/>
</dbReference>
<dbReference type="GO" id="GO:0005247">
    <property type="term" value="F:voltage-gated chloride channel activity"/>
    <property type="evidence" value="ECO:0007669"/>
    <property type="project" value="TreeGrafter"/>
</dbReference>
<feature type="transmembrane region" description="Helical" evidence="8">
    <location>
        <begin position="313"/>
        <end position="332"/>
    </location>
</feature>
<feature type="transmembrane region" description="Helical" evidence="8">
    <location>
        <begin position="23"/>
        <end position="43"/>
    </location>
</feature>
<dbReference type="EMBL" id="FNSH01000001">
    <property type="protein sequence ID" value="SEB41567.1"/>
    <property type="molecule type" value="Genomic_DNA"/>
</dbReference>
<dbReference type="Pfam" id="PF02080">
    <property type="entry name" value="TrkA_C"/>
    <property type="match status" value="1"/>
</dbReference>
<evidence type="ECO:0000313" key="10">
    <source>
        <dbReference type="EMBL" id="SEB41567.1"/>
    </source>
</evidence>
<evidence type="ECO:0000256" key="1">
    <source>
        <dbReference type="ARBA" id="ARBA00004141"/>
    </source>
</evidence>